<dbReference type="EMBL" id="QUOT01000001">
    <property type="protein sequence ID" value="REL31769.1"/>
    <property type="molecule type" value="Genomic_DNA"/>
</dbReference>
<evidence type="ECO:0000313" key="3">
    <source>
        <dbReference type="Proteomes" id="UP000256899"/>
    </source>
</evidence>
<keyword evidence="3" id="KW-1185">Reference proteome</keyword>
<keyword evidence="2" id="KW-0378">Hydrolase</keyword>
<evidence type="ECO:0000313" key="2">
    <source>
        <dbReference type="EMBL" id="REL31769.1"/>
    </source>
</evidence>
<evidence type="ECO:0000256" key="1">
    <source>
        <dbReference type="SAM" id="SignalP"/>
    </source>
</evidence>
<feature type="chain" id="PRO_5017548203" evidence="1">
    <location>
        <begin position="20"/>
        <end position="439"/>
    </location>
</feature>
<dbReference type="RefSeq" id="WP_116016866.1">
    <property type="nucleotide sequence ID" value="NZ_QUOT01000001.1"/>
</dbReference>
<dbReference type="GO" id="GO:0016020">
    <property type="term" value="C:membrane"/>
    <property type="evidence" value="ECO:0007669"/>
    <property type="project" value="InterPro"/>
</dbReference>
<dbReference type="AlphaFoldDB" id="A0A3E0U4P9"/>
<dbReference type="InterPro" id="IPR029058">
    <property type="entry name" value="AB_hydrolase_fold"/>
</dbReference>
<dbReference type="PANTHER" id="PTHR30035:SF1">
    <property type="entry name" value="AB HYDROLASE-1 DOMAIN-CONTAINING PROTEIN"/>
    <property type="match status" value="1"/>
</dbReference>
<dbReference type="InterPro" id="IPR007428">
    <property type="entry name" value="MlaA"/>
</dbReference>
<organism evidence="2 3">
    <name type="scientific">Thalassotalea euphylliae</name>
    <dbReference type="NCBI Taxonomy" id="1655234"/>
    <lineage>
        <taxon>Bacteria</taxon>
        <taxon>Pseudomonadati</taxon>
        <taxon>Pseudomonadota</taxon>
        <taxon>Gammaproteobacteria</taxon>
        <taxon>Alteromonadales</taxon>
        <taxon>Colwelliaceae</taxon>
        <taxon>Thalassotalea</taxon>
    </lineage>
</organism>
<accession>A0A3E0U4P9</accession>
<proteinExistence type="predicted"/>
<comment type="caution">
    <text evidence="2">The sequence shown here is derived from an EMBL/GenBank/DDBJ whole genome shotgun (WGS) entry which is preliminary data.</text>
</comment>
<dbReference type="PANTHER" id="PTHR30035">
    <property type="entry name" value="LIPOPROTEIN VACJ-RELATED"/>
    <property type="match status" value="1"/>
</dbReference>
<name>A0A3E0U4P9_9GAMM</name>
<protein>
    <submittedName>
        <fullName evidence="2">Alpha/beta hydrolase</fullName>
    </submittedName>
</protein>
<feature type="signal peptide" evidence="1">
    <location>
        <begin position="1"/>
        <end position="19"/>
    </location>
</feature>
<reference evidence="3" key="1">
    <citation type="submission" date="2018-08" db="EMBL/GenBank/DDBJ databases">
        <title>Thalassotalea euphylliae genome.</title>
        <authorList>
            <person name="Summers S."/>
            <person name="Rice S.A."/>
            <person name="Freckelton M.L."/>
            <person name="Nedved B.T."/>
            <person name="Hadfield M.G."/>
        </authorList>
    </citation>
    <scope>NUCLEOTIDE SEQUENCE [LARGE SCALE GENOMIC DNA]</scope>
    <source>
        <strain evidence="3">H3</strain>
    </source>
</reference>
<sequence length="439" mass="49101">MRNLLGLALLFTITACSHTATQPEQQAAANQKTKVCDLPYTKFQSTVTGYCQEAAAELPKTIPSETLSLEFRPVEQIPEVFWFNQKLAYTLNQQPNSAPLAFVIAGTGAAHDSPKMKTLQKTLFSQGYHVVSLSSPTYPNYIINATTRDDMVGDLAKDAKSLYAKMSAIYEQLQSSHNVNATSFSLTGYSLGGAHSAFISQLDEEAKAFNFEKVVLINPPVSLYNSVQILDSYLDLEYNRPAAVAMVDRIFDRLAEQYALQESSELSQESIYSLFAGANMSEEELKLLIGASFRMSSADMMFAIDATYNIGALIYKNHNISKFESITHSMHRADDITFTRYFDRHMLPWTQKLEPNVTRDDMIERLSLVAIEDYLKSAEKVTVVTNQDDIILAEGEVDYLQEVFGSRAQIFERGGHCGNMDRHSFVEYMRGQFVGASTL</sequence>
<dbReference type="Proteomes" id="UP000256899">
    <property type="component" value="Unassembled WGS sequence"/>
</dbReference>
<gene>
    <name evidence="2" type="ORF">DXX94_14180</name>
</gene>
<dbReference type="PROSITE" id="PS51257">
    <property type="entry name" value="PROKAR_LIPOPROTEIN"/>
    <property type="match status" value="1"/>
</dbReference>
<dbReference type="GO" id="GO:0016787">
    <property type="term" value="F:hydrolase activity"/>
    <property type="evidence" value="ECO:0007669"/>
    <property type="project" value="UniProtKB-KW"/>
</dbReference>
<dbReference type="Gene3D" id="3.40.50.1820">
    <property type="entry name" value="alpha/beta hydrolase"/>
    <property type="match status" value="1"/>
</dbReference>
<dbReference type="SUPFAM" id="SSF53474">
    <property type="entry name" value="alpha/beta-Hydrolases"/>
    <property type="match status" value="1"/>
</dbReference>
<keyword evidence="1" id="KW-0732">Signal</keyword>